<evidence type="ECO:0000313" key="5">
    <source>
        <dbReference type="EMBL" id="SDF76579.1"/>
    </source>
</evidence>
<dbReference type="SUPFAM" id="SSF51215">
    <property type="entry name" value="Regulatory protein AraC"/>
    <property type="match status" value="1"/>
</dbReference>
<evidence type="ECO:0000256" key="1">
    <source>
        <dbReference type="ARBA" id="ARBA00023015"/>
    </source>
</evidence>
<keyword evidence="3" id="KW-0804">Transcription</keyword>
<dbReference type="AlphaFoldDB" id="A0A1G7NTB8"/>
<dbReference type="Pfam" id="PF12833">
    <property type="entry name" value="HTH_18"/>
    <property type="match status" value="1"/>
</dbReference>
<dbReference type="RefSeq" id="WP_089873366.1">
    <property type="nucleotide sequence ID" value="NZ_FNBH01000002.1"/>
</dbReference>
<name>A0A1G7NTB8_9FLAO</name>
<dbReference type="PANTHER" id="PTHR43280:SF2">
    <property type="entry name" value="HTH-TYPE TRANSCRIPTIONAL REGULATOR EXSA"/>
    <property type="match status" value="1"/>
</dbReference>
<dbReference type="InterPro" id="IPR018060">
    <property type="entry name" value="HTH_AraC"/>
</dbReference>
<protein>
    <submittedName>
        <fullName evidence="5">AraC-type DNA-binding protein</fullName>
    </submittedName>
</protein>
<dbReference type="InterPro" id="IPR009057">
    <property type="entry name" value="Homeodomain-like_sf"/>
</dbReference>
<dbReference type="PANTHER" id="PTHR43280">
    <property type="entry name" value="ARAC-FAMILY TRANSCRIPTIONAL REGULATOR"/>
    <property type="match status" value="1"/>
</dbReference>
<keyword evidence="1" id="KW-0805">Transcription regulation</keyword>
<dbReference type="Gene3D" id="2.60.120.10">
    <property type="entry name" value="Jelly Rolls"/>
    <property type="match status" value="1"/>
</dbReference>
<dbReference type="Proteomes" id="UP000199203">
    <property type="component" value="Unassembled WGS sequence"/>
</dbReference>
<dbReference type="InterPro" id="IPR014710">
    <property type="entry name" value="RmlC-like_jellyroll"/>
</dbReference>
<dbReference type="InterPro" id="IPR037923">
    <property type="entry name" value="HTH-like"/>
</dbReference>
<gene>
    <name evidence="5" type="ORF">SAMN05421825_2061</name>
</gene>
<evidence type="ECO:0000259" key="4">
    <source>
        <dbReference type="PROSITE" id="PS01124"/>
    </source>
</evidence>
<feature type="domain" description="HTH araC/xylS-type" evidence="4">
    <location>
        <begin position="176"/>
        <end position="276"/>
    </location>
</feature>
<dbReference type="STRING" id="454006.SAMN05421825_2061"/>
<dbReference type="PROSITE" id="PS01124">
    <property type="entry name" value="HTH_ARAC_FAMILY_2"/>
    <property type="match status" value="1"/>
</dbReference>
<evidence type="ECO:0000256" key="3">
    <source>
        <dbReference type="ARBA" id="ARBA00023163"/>
    </source>
</evidence>
<evidence type="ECO:0000313" key="6">
    <source>
        <dbReference type="Proteomes" id="UP000199203"/>
    </source>
</evidence>
<proteinExistence type="predicted"/>
<dbReference type="Pfam" id="PF02311">
    <property type="entry name" value="AraC_binding"/>
    <property type="match status" value="1"/>
</dbReference>
<dbReference type="InterPro" id="IPR003313">
    <property type="entry name" value="AraC-bd"/>
</dbReference>
<evidence type="ECO:0000256" key="2">
    <source>
        <dbReference type="ARBA" id="ARBA00023125"/>
    </source>
</evidence>
<keyword evidence="2 5" id="KW-0238">DNA-binding</keyword>
<dbReference type="PROSITE" id="PS00041">
    <property type="entry name" value="HTH_ARAC_FAMILY_1"/>
    <property type="match status" value="1"/>
</dbReference>
<dbReference type="SUPFAM" id="SSF46689">
    <property type="entry name" value="Homeodomain-like"/>
    <property type="match status" value="1"/>
</dbReference>
<organism evidence="5 6">
    <name type="scientific">Epilithonimonas hungarica</name>
    <dbReference type="NCBI Taxonomy" id="454006"/>
    <lineage>
        <taxon>Bacteria</taxon>
        <taxon>Pseudomonadati</taxon>
        <taxon>Bacteroidota</taxon>
        <taxon>Flavobacteriia</taxon>
        <taxon>Flavobacteriales</taxon>
        <taxon>Weeksellaceae</taxon>
        <taxon>Chryseobacterium group</taxon>
        <taxon>Epilithonimonas</taxon>
    </lineage>
</organism>
<dbReference type="EMBL" id="FNBH01000002">
    <property type="protein sequence ID" value="SDF76579.1"/>
    <property type="molecule type" value="Genomic_DNA"/>
</dbReference>
<keyword evidence="6" id="KW-1185">Reference proteome</keyword>
<accession>A0A1G7NTB8</accession>
<dbReference type="InterPro" id="IPR018062">
    <property type="entry name" value="HTH_AraC-typ_CS"/>
</dbReference>
<dbReference type="SMART" id="SM00342">
    <property type="entry name" value="HTH_ARAC"/>
    <property type="match status" value="1"/>
</dbReference>
<sequence>MKRKQFNPLEIDSFDVEEYPLPRHSHTYYELVYIFKGCGSHHLNHLVMPYKAGDLFLISPDDEHYFDIKKQTKFAFIKFNDSFFESNKHLAPDTLMTASPIDIMRNPMLKEMKLCFDEPCKTILRKTVENIIDYDKICDVTTSPIMFFQVLSLFGLIREASAKLNVRIDNGVPSQEDLISYIHQNIYRPEMIRIKTIASHFNISPTYFSAYFKRNFEMSYRNYINNYRLALIEKRIESGQNTIKQIAYEFGFTDESHLSHYFKNKKSKTLGSYKVRSKNLTQSLDAELTNVP</sequence>
<dbReference type="OrthoDB" id="636258at2"/>
<dbReference type="Gene3D" id="1.10.10.60">
    <property type="entry name" value="Homeodomain-like"/>
    <property type="match status" value="2"/>
</dbReference>
<dbReference type="GO" id="GO:0043565">
    <property type="term" value="F:sequence-specific DNA binding"/>
    <property type="evidence" value="ECO:0007669"/>
    <property type="project" value="InterPro"/>
</dbReference>
<dbReference type="GO" id="GO:0003700">
    <property type="term" value="F:DNA-binding transcription factor activity"/>
    <property type="evidence" value="ECO:0007669"/>
    <property type="project" value="InterPro"/>
</dbReference>
<reference evidence="6" key="1">
    <citation type="submission" date="2016-10" db="EMBL/GenBank/DDBJ databases">
        <authorList>
            <person name="Varghese N."/>
            <person name="Submissions S."/>
        </authorList>
    </citation>
    <scope>NUCLEOTIDE SEQUENCE [LARGE SCALE GENOMIC DNA]</scope>
    <source>
        <strain evidence="6">DSM 19684</strain>
    </source>
</reference>